<dbReference type="Proteomes" id="UP000182114">
    <property type="component" value="Unassembled WGS sequence"/>
</dbReference>
<feature type="signal peptide" evidence="1">
    <location>
        <begin position="1"/>
        <end position="20"/>
    </location>
</feature>
<evidence type="ECO:0000256" key="1">
    <source>
        <dbReference type="SAM" id="SignalP"/>
    </source>
</evidence>
<evidence type="ECO:0000313" key="2">
    <source>
        <dbReference type="EMBL" id="SDF37351.1"/>
    </source>
</evidence>
<dbReference type="eggNOG" id="ENOG502Z8NF">
    <property type="taxonomic scope" value="Bacteria"/>
</dbReference>
<evidence type="ECO:0000313" key="3">
    <source>
        <dbReference type="Proteomes" id="UP000182114"/>
    </source>
</evidence>
<dbReference type="SUPFAM" id="SSF49464">
    <property type="entry name" value="Carboxypeptidase regulatory domain-like"/>
    <property type="match status" value="1"/>
</dbReference>
<dbReference type="AlphaFoldDB" id="A0A1G7KJT2"/>
<keyword evidence="1" id="KW-0732">Signal</keyword>
<reference evidence="3" key="1">
    <citation type="submission" date="2016-10" db="EMBL/GenBank/DDBJ databases">
        <authorList>
            <person name="Varghese N."/>
            <person name="Submissions S."/>
        </authorList>
    </citation>
    <scope>NUCLEOTIDE SEQUENCE [LARGE SCALE GENOMIC DNA]</scope>
    <source>
        <strain evidence="3">DSM 24729</strain>
    </source>
</reference>
<gene>
    <name evidence="2" type="ORF">SAMN04487992_1133</name>
</gene>
<feature type="chain" id="PRO_5010190404" description="CarboxypepD_reg-like domain-containing protein" evidence="1">
    <location>
        <begin position="21"/>
        <end position="253"/>
    </location>
</feature>
<dbReference type="EMBL" id="FNBD01000013">
    <property type="protein sequence ID" value="SDF37351.1"/>
    <property type="molecule type" value="Genomic_DNA"/>
</dbReference>
<keyword evidence="3" id="KW-1185">Reference proteome</keyword>
<dbReference type="RefSeq" id="WP_024481646.1">
    <property type="nucleotide sequence ID" value="NZ_FNBD01000013.1"/>
</dbReference>
<organism evidence="2 3">
    <name type="scientific">Cellulophaga baltica</name>
    <dbReference type="NCBI Taxonomy" id="76594"/>
    <lineage>
        <taxon>Bacteria</taxon>
        <taxon>Pseudomonadati</taxon>
        <taxon>Bacteroidota</taxon>
        <taxon>Flavobacteriia</taxon>
        <taxon>Flavobacteriales</taxon>
        <taxon>Flavobacteriaceae</taxon>
        <taxon>Cellulophaga</taxon>
    </lineage>
</organism>
<accession>A0A1G7KJT2</accession>
<evidence type="ECO:0008006" key="4">
    <source>
        <dbReference type="Google" id="ProtNLM"/>
    </source>
</evidence>
<dbReference type="InterPro" id="IPR008969">
    <property type="entry name" value="CarboxyPept-like_regulatory"/>
</dbReference>
<protein>
    <recommendedName>
        <fullName evidence="4">CarboxypepD_reg-like domain-containing protein</fullName>
    </recommendedName>
</protein>
<name>A0A1G7KJT2_9FLAO</name>
<proteinExistence type="predicted"/>
<sequence length="253" mass="29059">MKKIILFICLLTFSIAQSFAQDQDRTFLRGKVMYRNSNVQNENVINVNTELGVITNTDGEFGINVKVGDELVFTALNYQMKRVIITPEIIANNRLVVEVNEKVTELDEVVVGPENQEAFLIVKNEEFKKYEYGIDETSRVENIAMSDQERGMQNGINFVNIFKAIKKGIKNEDGATTEAAPRLKVSDVLRQVYDDQFFVSDLQLPQDKITQFLYYCDTRLPEQSLLKKTNEFELIDFLVNASKDFRAQLDDKN</sequence>